<sequence>MCIFQDGVAEGESNPERELCPNDGKHKESSKGDISADPFWNNQKAGEKSLNTAYSSSDTKQLYNVYNGKLVKFQPDNVGGWHAYEVINPAEEVPADVLRQMKKDGVITNSQYNKWIKNK</sequence>
<keyword evidence="3" id="KW-1185">Reference proteome</keyword>
<dbReference type="KEGG" id="gfe:Gferi_01170"/>
<organism evidence="2 3">
    <name type="scientific">Geosporobacter ferrireducens</name>
    <dbReference type="NCBI Taxonomy" id="1424294"/>
    <lineage>
        <taxon>Bacteria</taxon>
        <taxon>Bacillati</taxon>
        <taxon>Bacillota</taxon>
        <taxon>Clostridia</taxon>
        <taxon>Peptostreptococcales</taxon>
        <taxon>Thermotaleaceae</taxon>
        <taxon>Geosporobacter</taxon>
    </lineage>
</organism>
<reference evidence="2 3" key="1">
    <citation type="submission" date="2016-09" db="EMBL/GenBank/DDBJ databases">
        <title>Genomic analysis reveals versatility of anaerobic energy metabolism of Geosporobacter ferrireducens IRF9 of phylum Firmicutes.</title>
        <authorList>
            <person name="Kim S.-J."/>
        </authorList>
    </citation>
    <scope>NUCLEOTIDE SEQUENCE [LARGE SCALE GENOMIC DNA]</scope>
    <source>
        <strain evidence="2 3">IRF9</strain>
    </source>
</reference>
<dbReference type="AlphaFoldDB" id="A0A1D8GBQ9"/>
<dbReference type="Proteomes" id="UP000095743">
    <property type="component" value="Chromosome"/>
</dbReference>
<protein>
    <submittedName>
        <fullName evidence="2">Uncharacterized protein</fullName>
    </submittedName>
</protein>
<dbReference type="RefSeq" id="WP_069973873.1">
    <property type="nucleotide sequence ID" value="NZ_CP017269.1"/>
</dbReference>
<feature type="compositionally biased region" description="Basic and acidic residues" evidence="1">
    <location>
        <begin position="14"/>
        <end position="31"/>
    </location>
</feature>
<evidence type="ECO:0000313" key="2">
    <source>
        <dbReference type="EMBL" id="AOT68320.1"/>
    </source>
</evidence>
<proteinExistence type="predicted"/>
<name>A0A1D8GBQ9_9FIRM</name>
<gene>
    <name evidence="2" type="ORF">Gferi_01170</name>
</gene>
<evidence type="ECO:0000256" key="1">
    <source>
        <dbReference type="SAM" id="MobiDB-lite"/>
    </source>
</evidence>
<feature type="region of interest" description="Disordered" evidence="1">
    <location>
        <begin position="1"/>
        <end position="41"/>
    </location>
</feature>
<accession>A0A1D8GBQ9</accession>
<evidence type="ECO:0000313" key="3">
    <source>
        <dbReference type="Proteomes" id="UP000095743"/>
    </source>
</evidence>
<dbReference type="EMBL" id="CP017269">
    <property type="protein sequence ID" value="AOT68320.1"/>
    <property type="molecule type" value="Genomic_DNA"/>
</dbReference>